<dbReference type="EMBL" id="JBHLTL010000004">
    <property type="protein sequence ID" value="MFC0589262.1"/>
    <property type="molecule type" value="Genomic_DNA"/>
</dbReference>
<dbReference type="PANTHER" id="PTHR42801:SF4">
    <property type="entry name" value="AHPC_TSA FAMILY PROTEIN"/>
    <property type="match status" value="1"/>
</dbReference>
<dbReference type="RefSeq" id="WP_379480755.1">
    <property type="nucleotide sequence ID" value="NZ_JBHLTL010000004.1"/>
</dbReference>
<comment type="catalytic activity">
    <reaction evidence="11">
        <text>a hydroperoxide + [thioredoxin]-dithiol = an alcohol + [thioredoxin]-disulfide + H2O</text>
        <dbReference type="Rhea" id="RHEA:62620"/>
        <dbReference type="Rhea" id="RHEA-COMP:10698"/>
        <dbReference type="Rhea" id="RHEA-COMP:10700"/>
        <dbReference type="ChEBI" id="CHEBI:15377"/>
        <dbReference type="ChEBI" id="CHEBI:29950"/>
        <dbReference type="ChEBI" id="CHEBI:30879"/>
        <dbReference type="ChEBI" id="CHEBI:35924"/>
        <dbReference type="ChEBI" id="CHEBI:50058"/>
        <dbReference type="EC" id="1.11.1.24"/>
    </reaction>
</comment>
<evidence type="ECO:0000256" key="1">
    <source>
        <dbReference type="ARBA" id="ARBA00003330"/>
    </source>
</evidence>
<evidence type="ECO:0000256" key="10">
    <source>
        <dbReference type="ARBA" id="ARBA00042639"/>
    </source>
</evidence>
<dbReference type="InterPro" id="IPR036249">
    <property type="entry name" value="Thioredoxin-like_sf"/>
</dbReference>
<evidence type="ECO:0000256" key="2">
    <source>
        <dbReference type="ARBA" id="ARBA00013017"/>
    </source>
</evidence>
<evidence type="ECO:0000313" key="14">
    <source>
        <dbReference type="EMBL" id="MFC0589262.1"/>
    </source>
</evidence>
<evidence type="ECO:0000256" key="7">
    <source>
        <dbReference type="ARBA" id="ARBA00023284"/>
    </source>
</evidence>
<proteinExistence type="inferred from homology"/>
<evidence type="ECO:0000256" key="12">
    <source>
        <dbReference type="SAM" id="SignalP"/>
    </source>
</evidence>
<evidence type="ECO:0000259" key="13">
    <source>
        <dbReference type="PROSITE" id="PS51352"/>
    </source>
</evidence>
<dbReference type="Pfam" id="PF00578">
    <property type="entry name" value="AhpC-TSA"/>
    <property type="match status" value="1"/>
</dbReference>
<feature type="signal peptide" evidence="12">
    <location>
        <begin position="1"/>
        <end position="24"/>
    </location>
</feature>
<gene>
    <name evidence="14" type="ORF">ACFFF7_07540</name>
</gene>
<dbReference type="SUPFAM" id="SSF52833">
    <property type="entry name" value="Thioredoxin-like"/>
    <property type="match status" value="1"/>
</dbReference>
<evidence type="ECO:0000256" key="5">
    <source>
        <dbReference type="ARBA" id="ARBA00023002"/>
    </source>
</evidence>
<evidence type="ECO:0000256" key="11">
    <source>
        <dbReference type="ARBA" id="ARBA00049091"/>
    </source>
</evidence>
<dbReference type="InterPro" id="IPR050924">
    <property type="entry name" value="Peroxiredoxin_BCP/PrxQ"/>
</dbReference>
<keyword evidence="3 14" id="KW-0575">Peroxidase</keyword>
<feature type="chain" id="PRO_5045061522" description="thioredoxin-dependent peroxiredoxin" evidence="12">
    <location>
        <begin position="25"/>
        <end position="183"/>
    </location>
</feature>
<keyword evidence="5 14" id="KW-0560">Oxidoreductase</keyword>
<protein>
    <recommendedName>
        <fullName evidence="2">thioredoxin-dependent peroxiredoxin</fullName>
        <ecNumber evidence="2">1.11.1.24</ecNumber>
    </recommendedName>
    <alternativeName>
        <fullName evidence="8">Thioredoxin peroxidase</fullName>
    </alternativeName>
    <alternativeName>
        <fullName evidence="10">Thioredoxin-dependent peroxiredoxin Bcp</fullName>
    </alternativeName>
</protein>
<name>A0ABV6PHG0_9SPHN</name>
<keyword evidence="6" id="KW-1015">Disulfide bond</keyword>
<comment type="function">
    <text evidence="1">Thiol-specific peroxidase that catalyzes the reduction of hydrogen peroxide and organic hydroperoxides to water and alcohols, respectively. Plays a role in cell protection against oxidative stress by detoxifying peroxides and as sensor of hydrogen peroxide-mediated signaling events.</text>
</comment>
<evidence type="ECO:0000256" key="4">
    <source>
        <dbReference type="ARBA" id="ARBA00022862"/>
    </source>
</evidence>
<evidence type="ECO:0000256" key="6">
    <source>
        <dbReference type="ARBA" id="ARBA00023157"/>
    </source>
</evidence>
<accession>A0ABV6PHG0</accession>
<keyword evidence="4" id="KW-0049">Antioxidant</keyword>
<dbReference type="EC" id="1.11.1.24" evidence="2"/>
<dbReference type="Gene3D" id="3.40.30.10">
    <property type="entry name" value="Glutaredoxin"/>
    <property type="match status" value="1"/>
</dbReference>
<evidence type="ECO:0000256" key="8">
    <source>
        <dbReference type="ARBA" id="ARBA00032824"/>
    </source>
</evidence>
<dbReference type="InterPro" id="IPR013766">
    <property type="entry name" value="Thioredoxin_domain"/>
</dbReference>
<feature type="domain" description="Thioredoxin" evidence="13">
    <location>
        <begin position="26"/>
        <end position="181"/>
    </location>
</feature>
<evidence type="ECO:0000256" key="9">
    <source>
        <dbReference type="ARBA" id="ARBA00038489"/>
    </source>
</evidence>
<comment type="similarity">
    <text evidence="9">Belongs to the peroxiredoxin family. BCP/PrxQ subfamily.</text>
</comment>
<organism evidence="14 15">
    <name type="scientific">Novosphingobium aquiterrae</name>
    <dbReference type="NCBI Taxonomy" id="624388"/>
    <lineage>
        <taxon>Bacteria</taxon>
        <taxon>Pseudomonadati</taxon>
        <taxon>Pseudomonadota</taxon>
        <taxon>Alphaproteobacteria</taxon>
        <taxon>Sphingomonadales</taxon>
        <taxon>Sphingomonadaceae</taxon>
        <taxon>Novosphingobium</taxon>
    </lineage>
</organism>
<keyword evidence="12" id="KW-0732">Signal</keyword>
<dbReference type="GO" id="GO:0140824">
    <property type="term" value="F:thioredoxin-dependent peroxiredoxin activity"/>
    <property type="evidence" value="ECO:0007669"/>
    <property type="project" value="UniProtKB-EC"/>
</dbReference>
<comment type="caution">
    <text evidence="14">The sequence shown here is derived from an EMBL/GenBank/DDBJ whole genome shotgun (WGS) entry which is preliminary data.</text>
</comment>
<keyword evidence="7" id="KW-0676">Redox-active center</keyword>
<sequence length="183" mass="19277">MKYRILRGAAALIAAAFLAPAASADLPLGAKAPAFVTQGAQGGKAFAFNLRAALRKGPVVLYFYPKSFTQGCTLEAHAFADAMDDFRAAGATVIGLSADDLATQKKFSTEHCRDKFPVGIATPAIATAYDVTLKGAGAPAGMTARTSYVIGRDGRIKLAYTNMDFRDHVRMTLAAVRSLSGNR</sequence>
<evidence type="ECO:0000313" key="15">
    <source>
        <dbReference type="Proteomes" id="UP001589943"/>
    </source>
</evidence>
<dbReference type="InterPro" id="IPR000866">
    <property type="entry name" value="AhpC/TSA"/>
</dbReference>
<evidence type="ECO:0000256" key="3">
    <source>
        <dbReference type="ARBA" id="ARBA00022559"/>
    </source>
</evidence>
<dbReference type="PANTHER" id="PTHR42801">
    <property type="entry name" value="THIOREDOXIN-DEPENDENT PEROXIDE REDUCTASE"/>
    <property type="match status" value="1"/>
</dbReference>
<dbReference type="PROSITE" id="PS51352">
    <property type="entry name" value="THIOREDOXIN_2"/>
    <property type="match status" value="1"/>
</dbReference>
<dbReference type="Proteomes" id="UP001589943">
    <property type="component" value="Unassembled WGS sequence"/>
</dbReference>
<reference evidence="14 15" key="1">
    <citation type="submission" date="2024-09" db="EMBL/GenBank/DDBJ databases">
        <authorList>
            <person name="Sun Q."/>
            <person name="Mori K."/>
        </authorList>
    </citation>
    <scope>NUCLEOTIDE SEQUENCE [LARGE SCALE GENOMIC DNA]</scope>
    <source>
        <strain evidence="14 15">NCAIM B.02537</strain>
    </source>
</reference>
<keyword evidence="15" id="KW-1185">Reference proteome</keyword>
<dbReference type="CDD" id="cd03017">
    <property type="entry name" value="PRX_BCP"/>
    <property type="match status" value="1"/>
</dbReference>